<dbReference type="Proteomes" id="UP001140973">
    <property type="component" value="Unassembled WGS sequence"/>
</dbReference>
<comment type="caution">
    <text evidence="2">The sequence shown here is derived from an EMBL/GenBank/DDBJ whole genome shotgun (WGS) entry which is preliminary data.</text>
</comment>
<sequence length="351" mass="40162">MGTTKLTSSAIAKKGVNFVRDIVESSNSIFHEVHQENDYGNDAFIELVDGTDVKGITVAVQIKSGKSFCSNVSCSIPASKQHFDYWLSHSLNVVGVVYDPEEQKSYWIDIKNYLRNNPDVIDHGPYTITFKKTAFAEFSSENFEKIFKPIHLRKQIVLDLNEAIKFVLSNDPTEHSVGINVLLRSYCHELIAWQQIIAVFKERQLTMLDPAILYSMAHIPGHPDIYWTSTQKFPQELREQLKLLISSFDVEDIVRILCMLDVEDGFERGSLGQSAEAIISIVDKKAIKLVEIIKNCDLQKEIRDLAVMLYAYYEQELAIQPLKDFAVKYPELLWASELAEQLEVEGYVYFY</sequence>
<reference evidence="2" key="1">
    <citation type="submission" date="2022-02" db="EMBL/GenBank/DDBJ databases">
        <title>Emergence and expansion in Europe of a Vibrio aestuarianus clonal complex pathogenic for oysters.</title>
        <authorList>
            <person name="Mesnil A."/>
            <person name="Travers M.-A."/>
        </authorList>
    </citation>
    <scope>NUCLEOTIDE SEQUENCE</scope>
    <source>
        <strain evidence="2">151-ITT-15-cp-1</strain>
    </source>
</reference>
<evidence type="ECO:0000313" key="3">
    <source>
        <dbReference type="Proteomes" id="UP001140973"/>
    </source>
</evidence>
<evidence type="ECO:0000313" key="2">
    <source>
        <dbReference type="EMBL" id="MDE1359162.1"/>
    </source>
</evidence>
<evidence type="ECO:0000259" key="1">
    <source>
        <dbReference type="Pfam" id="PF14280"/>
    </source>
</evidence>
<dbReference type="AlphaFoldDB" id="A0A9X4J225"/>
<organism evidence="2 3">
    <name type="scientific">Vibrio aestuarianus</name>
    <dbReference type="NCBI Taxonomy" id="28171"/>
    <lineage>
        <taxon>Bacteria</taxon>
        <taxon>Pseudomonadati</taxon>
        <taxon>Pseudomonadota</taxon>
        <taxon>Gammaproteobacteria</taxon>
        <taxon>Vibrionales</taxon>
        <taxon>Vibrionaceae</taxon>
        <taxon>Vibrio</taxon>
    </lineage>
</organism>
<dbReference type="InterPro" id="IPR025375">
    <property type="entry name" value="DUF4365"/>
</dbReference>
<feature type="domain" description="DUF4365" evidence="1">
    <location>
        <begin position="14"/>
        <end position="144"/>
    </location>
</feature>
<dbReference type="EMBL" id="JAKNAP010000156">
    <property type="protein sequence ID" value="MDE1359162.1"/>
    <property type="molecule type" value="Genomic_DNA"/>
</dbReference>
<proteinExistence type="predicted"/>
<dbReference type="RefSeq" id="WP_176312571.1">
    <property type="nucleotide sequence ID" value="NZ_JAKNAP010000156.1"/>
</dbReference>
<dbReference type="Pfam" id="PF14280">
    <property type="entry name" value="DUF4365"/>
    <property type="match status" value="1"/>
</dbReference>
<name>A0A9X4J225_9VIBR</name>
<protein>
    <submittedName>
        <fullName evidence="2">DUF4365 domain-containing protein</fullName>
    </submittedName>
</protein>
<accession>A0A9X4J225</accession>
<gene>
    <name evidence="2" type="ORF">L9W73_17980</name>
</gene>